<evidence type="ECO:0000313" key="5">
    <source>
        <dbReference type="Proteomes" id="UP000440066"/>
    </source>
</evidence>
<dbReference type="InterPro" id="IPR036779">
    <property type="entry name" value="LysM_dom_sf"/>
</dbReference>
<feature type="region of interest" description="Disordered" evidence="1">
    <location>
        <begin position="91"/>
        <end position="166"/>
    </location>
</feature>
<comment type="caution">
    <text evidence="4">The sequence shown here is derived from an EMBL/GenBank/DDBJ whole genome shotgun (WGS) entry which is preliminary data.</text>
</comment>
<feature type="compositionally biased region" description="Low complexity" evidence="1">
    <location>
        <begin position="103"/>
        <end position="116"/>
    </location>
</feature>
<evidence type="ECO:0000256" key="2">
    <source>
        <dbReference type="SAM" id="Phobius"/>
    </source>
</evidence>
<dbReference type="Proteomes" id="UP000440066">
    <property type="component" value="Unassembled WGS sequence"/>
</dbReference>
<dbReference type="SMART" id="SM00257">
    <property type="entry name" value="LysM"/>
    <property type="match status" value="1"/>
</dbReference>
<sequence>MAKDNEQFDNQEHQDEQQPKQESKFKAPWNKKFGEDENLKTRQYSRAARNQPVKEATTLSKVLLFLLVITLLSPFLLYWFVSAQKSENQIPQRTTSQILIDQSSSSETSSESTSESSSEETESVSSREIEESSDESSSVESSVPVESTPVESTPVESTPPVETPTEPASTYYVVQQGDSWYGIATSYGIDVYTLAQANGATIDTPIFPGMEILIP</sequence>
<dbReference type="EMBL" id="WJQT01000002">
    <property type="protein sequence ID" value="MRJ46547.1"/>
    <property type="molecule type" value="Genomic_DNA"/>
</dbReference>
<keyword evidence="2" id="KW-0472">Membrane</keyword>
<protein>
    <submittedName>
        <fullName evidence="4">LysM peptidoglycan-binding domain-containing protein</fullName>
    </submittedName>
</protein>
<dbReference type="CDD" id="cd00118">
    <property type="entry name" value="LysM"/>
    <property type="match status" value="1"/>
</dbReference>
<dbReference type="AlphaFoldDB" id="A0A844C7U6"/>
<name>A0A844C7U6_9LACT</name>
<feature type="domain" description="LysM" evidence="3">
    <location>
        <begin position="170"/>
        <end position="214"/>
    </location>
</feature>
<evidence type="ECO:0000313" key="4">
    <source>
        <dbReference type="EMBL" id="MRJ46547.1"/>
    </source>
</evidence>
<reference evidence="4 5" key="1">
    <citation type="submission" date="2019-11" db="EMBL/GenBank/DDBJ databases">
        <title>Characterisation of Fundicoccus ignavus gen. nov. sp. nov., a novel genus of the family Aerococcaceae from bulk tank milk.</title>
        <authorList>
            <person name="Siebert A."/>
            <person name="Huptas C."/>
            <person name="Wenning M."/>
            <person name="Scherer S."/>
            <person name="Doll E.V."/>
        </authorList>
    </citation>
    <scope>NUCLEOTIDE SEQUENCE [LARGE SCALE GENOMIC DNA]</scope>
    <source>
        <strain evidence="4 5">DSM 109652</strain>
    </source>
</reference>
<organism evidence="4 5">
    <name type="scientific">Fundicoccus ignavus</name>
    <dbReference type="NCBI Taxonomy" id="2664442"/>
    <lineage>
        <taxon>Bacteria</taxon>
        <taxon>Bacillati</taxon>
        <taxon>Bacillota</taxon>
        <taxon>Bacilli</taxon>
        <taxon>Lactobacillales</taxon>
        <taxon>Aerococcaceae</taxon>
        <taxon>Fundicoccus</taxon>
    </lineage>
</organism>
<feature type="compositionally biased region" description="Low complexity" evidence="1">
    <location>
        <begin position="135"/>
        <end position="166"/>
    </location>
</feature>
<dbReference type="RefSeq" id="WP_153831640.1">
    <property type="nucleotide sequence ID" value="NZ_WJQT01000002.1"/>
</dbReference>
<feature type="compositionally biased region" description="Polar residues" evidence="1">
    <location>
        <begin position="91"/>
        <end position="102"/>
    </location>
</feature>
<dbReference type="SUPFAM" id="SSF54106">
    <property type="entry name" value="LysM domain"/>
    <property type="match status" value="1"/>
</dbReference>
<dbReference type="InterPro" id="IPR018392">
    <property type="entry name" value="LysM"/>
</dbReference>
<feature type="region of interest" description="Disordered" evidence="1">
    <location>
        <begin position="1"/>
        <end position="52"/>
    </location>
</feature>
<dbReference type="Pfam" id="PF01476">
    <property type="entry name" value="LysM"/>
    <property type="match status" value="1"/>
</dbReference>
<evidence type="ECO:0000259" key="3">
    <source>
        <dbReference type="PROSITE" id="PS51782"/>
    </source>
</evidence>
<proteinExistence type="predicted"/>
<accession>A0A844C7U6</accession>
<keyword evidence="2" id="KW-1133">Transmembrane helix</keyword>
<gene>
    <name evidence="4" type="ORF">GF867_03055</name>
</gene>
<keyword evidence="2" id="KW-0812">Transmembrane</keyword>
<dbReference type="Gene3D" id="3.10.350.10">
    <property type="entry name" value="LysM domain"/>
    <property type="match status" value="1"/>
</dbReference>
<dbReference type="PROSITE" id="PS51782">
    <property type="entry name" value="LYSM"/>
    <property type="match status" value="1"/>
</dbReference>
<feature type="transmembrane region" description="Helical" evidence="2">
    <location>
        <begin position="62"/>
        <end position="81"/>
    </location>
</feature>
<feature type="compositionally biased region" description="Basic and acidic residues" evidence="1">
    <location>
        <begin position="1"/>
        <end position="25"/>
    </location>
</feature>
<evidence type="ECO:0000256" key="1">
    <source>
        <dbReference type="SAM" id="MobiDB-lite"/>
    </source>
</evidence>